<dbReference type="Proteomes" id="UP000184139">
    <property type="component" value="Unassembled WGS sequence"/>
</dbReference>
<keyword evidence="1" id="KW-0472">Membrane</keyword>
<evidence type="ECO:0000313" key="2">
    <source>
        <dbReference type="EMBL" id="SHI11948.1"/>
    </source>
</evidence>
<protein>
    <submittedName>
        <fullName evidence="2">Uncharacterized protein</fullName>
    </submittedName>
</protein>
<name>A0A1M5YJ47_9BACT</name>
<keyword evidence="1" id="KW-0812">Transmembrane</keyword>
<dbReference type="STRING" id="1121409.SAMN02745124_04090"/>
<dbReference type="OrthoDB" id="5431373at2"/>
<feature type="transmembrane region" description="Helical" evidence="1">
    <location>
        <begin position="12"/>
        <end position="32"/>
    </location>
</feature>
<keyword evidence="1" id="KW-1133">Transmembrane helix</keyword>
<evidence type="ECO:0000256" key="1">
    <source>
        <dbReference type="SAM" id="Phobius"/>
    </source>
</evidence>
<proteinExistence type="predicted"/>
<keyword evidence="3" id="KW-1185">Reference proteome</keyword>
<sequence length="256" mass="28662">MKTIQRIKMFIVVYILALIALAIIMITLPILIQQGLPVTESFVIEEEILEASLIAVLLWVSYCILSGFIRELNRYARELEKTSVERSRLLSRLSDSFSYIGVVNVELQTIQSIFCGIDRYPQTKKEFKRLINDLVAKVMTVAGTPRAVIRLISRDSGRTIAEYSSVRAKKSLPSVIIGNREILENRHVEGVQEIHSSPKNLDLITVCLVPATRLPKEAAILVTAITNQVELFFMLHRAGLPDKLVANGHADKHTGA</sequence>
<feature type="transmembrane region" description="Helical" evidence="1">
    <location>
        <begin position="52"/>
        <end position="69"/>
    </location>
</feature>
<gene>
    <name evidence="2" type="ORF">SAMN02745124_04090</name>
</gene>
<evidence type="ECO:0000313" key="3">
    <source>
        <dbReference type="Proteomes" id="UP000184139"/>
    </source>
</evidence>
<dbReference type="AlphaFoldDB" id="A0A1M5YJ47"/>
<dbReference type="RefSeq" id="WP_073379046.1">
    <property type="nucleotide sequence ID" value="NZ_FQXS01000039.1"/>
</dbReference>
<reference evidence="2 3" key="1">
    <citation type="submission" date="2016-11" db="EMBL/GenBank/DDBJ databases">
        <authorList>
            <person name="Jaros S."/>
            <person name="Januszkiewicz K."/>
            <person name="Wedrychowicz H."/>
        </authorList>
    </citation>
    <scope>NUCLEOTIDE SEQUENCE [LARGE SCALE GENOMIC DNA]</scope>
    <source>
        <strain evidence="2 3">DSM 9705</strain>
    </source>
</reference>
<accession>A0A1M5YJ47</accession>
<dbReference type="EMBL" id="FQXS01000039">
    <property type="protein sequence ID" value="SHI11948.1"/>
    <property type="molecule type" value="Genomic_DNA"/>
</dbReference>
<organism evidence="2 3">
    <name type="scientific">Desulfofustis glycolicus DSM 9705</name>
    <dbReference type="NCBI Taxonomy" id="1121409"/>
    <lineage>
        <taxon>Bacteria</taxon>
        <taxon>Pseudomonadati</taxon>
        <taxon>Thermodesulfobacteriota</taxon>
        <taxon>Desulfobulbia</taxon>
        <taxon>Desulfobulbales</taxon>
        <taxon>Desulfocapsaceae</taxon>
        <taxon>Desulfofustis</taxon>
    </lineage>
</organism>